<name>A0A382KLY3_9ZZZZ</name>
<accession>A0A382KLY3</accession>
<gene>
    <name evidence="1" type="ORF">METZ01_LOCUS278342</name>
</gene>
<evidence type="ECO:0000313" key="1">
    <source>
        <dbReference type="EMBL" id="SVC25488.1"/>
    </source>
</evidence>
<sequence length="29" mass="3172">MRAFAYNLAADLLQAVNSKVCYTAVPLEV</sequence>
<organism evidence="1">
    <name type="scientific">marine metagenome</name>
    <dbReference type="NCBI Taxonomy" id="408172"/>
    <lineage>
        <taxon>unclassified sequences</taxon>
        <taxon>metagenomes</taxon>
        <taxon>ecological metagenomes</taxon>
    </lineage>
</organism>
<proteinExistence type="predicted"/>
<reference evidence="1" key="1">
    <citation type="submission" date="2018-05" db="EMBL/GenBank/DDBJ databases">
        <authorList>
            <person name="Lanie J.A."/>
            <person name="Ng W.-L."/>
            <person name="Kazmierczak K.M."/>
            <person name="Andrzejewski T.M."/>
            <person name="Davidsen T.M."/>
            <person name="Wayne K.J."/>
            <person name="Tettelin H."/>
            <person name="Glass J.I."/>
            <person name="Rusch D."/>
            <person name="Podicherti R."/>
            <person name="Tsui H.-C.T."/>
            <person name="Winkler M.E."/>
        </authorList>
    </citation>
    <scope>NUCLEOTIDE SEQUENCE</scope>
</reference>
<dbReference type="AlphaFoldDB" id="A0A382KLY3"/>
<protein>
    <submittedName>
        <fullName evidence="1">Uncharacterized protein</fullName>
    </submittedName>
</protein>
<feature type="non-terminal residue" evidence="1">
    <location>
        <position position="29"/>
    </location>
</feature>
<dbReference type="EMBL" id="UINC01081536">
    <property type="protein sequence ID" value="SVC25488.1"/>
    <property type="molecule type" value="Genomic_DNA"/>
</dbReference>